<dbReference type="AlphaFoldDB" id="A0A831KBL9"/>
<dbReference type="Proteomes" id="UP000885822">
    <property type="component" value="Unassembled WGS sequence"/>
</dbReference>
<organism evidence="2">
    <name type="scientific">Thiolapillus brandeum</name>
    <dbReference type="NCBI Taxonomy" id="1076588"/>
    <lineage>
        <taxon>Bacteria</taxon>
        <taxon>Pseudomonadati</taxon>
        <taxon>Pseudomonadota</taxon>
        <taxon>Gammaproteobacteria</taxon>
        <taxon>Chromatiales</taxon>
        <taxon>Sedimenticolaceae</taxon>
        <taxon>Thiolapillus</taxon>
    </lineage>
</organism>
<evidence type="ECO:0000256" key="1">
    <source>
        <dbReference type="SAM" id="MobiDB-lite"/>
    </source>
</evidence>
<proteinExistence type="predicted"/>
<dbReference type="EMBL" id="DRCV01000009">
    <property type="protein sequence ID" value="HDK37424.1"/>
    <property type="molecule type" value="Genomic_DNA"/>
</dbReference>
<comment type="caution">
    <text evidence="2">The sequence shown here is derived from an EMBL/GenBank/DDBJ whole genome shotgun (WGS) entry which is preliminary data.</text>
</comment>
<evidence type="ECO:0000313" key="2">
    <source>
        <dbReference type="EMBL" id="HDK37424.1"/>
    </source>
</evidence>
<gene>
    <name evidence="2" type="ORF">ENG92_00190</name>
</gene>
<protein>
    <submittedName>
        <fullName evidence="2">Uncharacterized protein</fullName>
    </submittedName>
</protein>
<reference evidence="2" key="1">
    <citation type="journal article" date="2020" name="mSystems">
        <title>Genome- and Community-Level Interaction Insights into Carbon Utilization and Element Cycling Functions of Hydrothermarchaeota in Hydrothermal Sediment.</title>
        <authorList>
            <person name="Zhou Z."/>
            <person name="Liu Y."/>
            <person name="Xu W."/>
            <person name="Pan J."/>
            <person name="Luo Z.H."/>
            <person name="Li M."/>
        </authorList>
    </citation>
    <scope>NUCLEOTIDE SEQUENCE [LARGE SCALE GENOMIC DNA]</scope>
    <source>
        <strain evidence="2">HyVt-26</strain>
    </source>
</reference>
<sequence>MKPFLMMRKRNAIAGIFLNDNAGMPGLTRAGKTSLEPAGPTVMAAVIYDNARNEVKVTFNGIVGGNVDGGVTFTIDGGAPETFLTSRTSTNYVTYIAEANFLASHVVRWIYTPGTITVDGELLGAQDLLVSNQIASAPEYVSGRIYEQGGEQFAEITFNGPMLYSNYNGVTIKADGGAKAITAISGMGSTKVTYKTAGINNLHTVTWEYVSATGNLTNTGGDPLADVTPQVISNVLPFQTHWDLAGNDPTTYWDGDPPDNTPWDKD</sequence>
<accession>A0A831KBL9</accession>
<name>A0A831KBL9_9GAMM</name>
<feature type="region of interest" description="Disordered" evidence="1">
    <location>
        <begin position="247"/>
        <end position="266"/>
    </location>
</feature>